<protein>
    <recommendedName>
        <fullName evidence="4">Aminotransferase class I/classII large domain-containing protein</fullName>
    </recommendedName>
</protein>
<evidence type="ECO:0000256" key="2">
    <source>
        <dbReference type="ARBA" id="ARBA00022576"/>
    </source>
</evidence>
<keyword evidence="2" id="KW-0032">Aminotransferase</keyword>
<dbReference type="EMBL" id="UINC01077784">
    <property type="protein sequence ID" value="SVC18232.1"/>
    <property type="molecule type" value="Genomic_DNA"/>
</dbReference>
<evidence type="ECO:0000256" key="3">
    <source>
        <dbReference type="ARBA" id="ARBA00022679"/>
    </source>
</evidence>
<dbReference type="InterPro" id="IPR050881">
    <property type="entry name" value="LL-DAP_aminotransferase"/>
</dbReference>
<dbReference type="GO" id="GO:0008483">
    <property type="term" value="F:transaminase activity"/>
    <property type="evidence" value="ECO:0007669"/>
    <property type="project" value="UniProtKB-KW"/>
</dbReference>
<comment type="cofactor">
    <cofactor evidence="1">
        <name>pyridoxal 5'-phosphate</name>
        <dbReference type="ChEBI" id="CHEBI:597326"/>
    </cofactor>
</comment>
<reference evidence="5" key="1">
    <citation type="submission" date="2018-05" db="EMBL/GenBank/DDBJ databases">
        <authorList>
            <person name="Lanie J.A."/>
            <person name="Ng W.-L."/>
            <person name="Kazmierczak K.M."/>
            <person name="Andrzejewski T.M."/>
            <person name="Davidsen T.M."/>
            <person name="Wayne K.J."/>
            <person name="Tettelin H."/>
            <person name="Glass J.I."/>
            <person name="Rusch D."/>
            <person name="Podicherti R."/>
            <person name="Tsui H.-C.T."/>
            <person name="Winkler M.E."/>
        </authorList>
    </citation>
    <scope>NUCLEOTIDE SEQUENCE</scope>
</reference>
<dbReference type="Pfam" id="PF00155">
    <property type="entry name" value="Aminotran_1_2"/>
    <property type="match status" value="1"/>
</dbReference>
<feature type="non-terminal residue" evidence="5">
    <location>
        <position position="268"/>
    </location>
</feature>
<dbReference type="Gene3D" id="3.90.1150.100">
    <property type="match status" value="1"/>
</dbReference>
<dbReference type="AlphaFoldDB" id="A0A382K473"/>
<dbReference type="GO" id="GO:0030170">
    <property type="term" value="F:pyridoxal phosphate binding"/>
    <property type="evidence" value="ECO:0007669"/>
    <property type="project" value="InterPro"/>
</dbReference>
<dbReference type="PANTHER" id="PTHR42832:SF3">
    <property type="entry name" value="L-GLUTAMINE--4-(METHYLSULFANYL)-2-OXOBUTANOATE AMINOTRANSFERASE"/>
    <property type="match status" value="1"/>
</dbReference>
<evidence type="ECO:0000256" key="1">
    <source>
        <dbReference type="ARBA" id="ARBA00001933"/>
    </source>
</evidence>
<dbReference type="CDD" id="cd00609">
    <property type="entry name" value="AAT_like"/>
    <property type="match status" value="1"/>
</dbReference>
<gene>
    <name evidence="5" type="ORF">METZ01_LOCUS271086</name>
</gene>
<dbReference type="SUPFAM" id="SSF53383">
    <property type="entry name" value="PLP-dependent transferases"/>
    <property type="match status" value="1"/>
</dbReference>
<sequence>MNDVTLPLEAAVLDRLLQFNEIDLHTVSIRELSILVNELEAHFGLEFIRMEFGIPGLSAERIGPEEEIRVLKDQKKLPSTYPPFDGILRLKKAAALFVKKFLNLDVFSENCVPTVGAMHGCLISMAIAGRRRKKADTILFLDPGFPVNKLQTKFLNLKTKSIDIYDYRENKLLQKLEDNFSTGKIGGLLWSNPNNPTWVCLKEKELEGIGKLATKYDVICMEDVAYFGMDFRNNYGVPGKPPYQPTVARYTDNYFIIISSSKVFSYAG</sequence>
<feature type="domain" description="Aminotransferase class I/classII large" evidence="4">
    <location>
        <begin position="79"/>
        <end position="268"/>
    </location>
</feature>
<dbReference type="PANTHER" id="PTHR42832">
    <property type="entry name" value="AMINO ACID AMINOTRANSFERASE"/>
    <property type="match status" value="1"/>
</dbReference>
<evidence type="ECO:0000313" key="5">
    <source>
        <dbReference type="EMBL" id="SVC18232.1"/>
    </source>
</evidence>
<name>A0A382K473_9ZZZZ</name>
<evidence type="ECO:0000259" key="4">
    <source>
        <dbReference type="Pfam" id="PF00155"/>
    </source>
</evidence>
<dbReference type="Gene3D" id="3.40.640.10">
    <property type="entry name" value="Type I PLP-dependent aspartate aminotransferase-like (Major domain)"/>
    <property type="match status" value="1"/>
</dbReference>
<organism evidence="5">
    <name type="scientific">marine metagenome</name>
    <dbReference type="NCBI Taxonomy" id="408172"/>
    <lineage>
        <taxon>unclassified sequences</taxon>
        <taxon>metagenomes</taxon>
        <taxon>ecological metagenomes</taxon>
    </lineage>
</organism>
<dbReference type="InterPro" id="IPR015424">
    <property type="entry name" value="PyrdxlP-dep_Trfase"/>
</dbReference>
<dbReference type="InterPro" id="IPR004839">
    <property type="entry name" value="Aminotransferase_I/II_large"/>
</dbReference>
<accession>A0A382K473</accession>
<keyword evidence="3" id="KW-0808">Transferase</keyword>
<proteinExistence type="predicted"/>
<dbReference type="InterPro" id="IPR015421">
    <property type="entry name" value="PyrdxlP-dep_Trfase_major"/>
</dbReference>